<evidence type="ECO:0000313" key="2">
    <source>
        <dbReference type="EMBL" id="KAF4621176.1"/>
    </source>
</evidence>
<organism evidence="2 3">
    <name type="scientific">Agrocybe pediades</name>
    <dbReference type="NCBI Taxonomy" id="84607"/>
    <lineage>
        <taxon>Eukaryota</taxon>
        <taxon>Fungi</taxon>
        <taxon>Dikarya</taxon>
        <taxon>Basidiomycota</taxon>
        <taxon>Agaricomycotina</taxon>
        <taxon>Agaricomycetes</taxon>
        <taxon>Agaricomycetidae</taxon>
        <taxon>Agaricales</taxon>
        <taxon>Agaricineae</taxon>
        <taxon>Strophariaceae</taxon>
        <taxon>Agrocybe</taxon>
    </lineage>
</organism>
<protein>
    <submittedName>
        <fullName evidence="2">Uncharacterized protein</fullName>
    </submittedName>
</protein>
<comment type="caution">
    <text evidence="2">The sequence shown here is derived from an EMBL/GenBank/DDBJ whole genome shotgun (WGS) entry which is preliminary data.</text>
</comment>
<dbReference type="AlphaFoldDB" id="A0A8H4VSH2"/>
<evidence type="ECO:0000256" key="1">
    <source>
        <dbReference type="SAM" id="MobiDB-lite"/>
    </source>
</evidence>
<feature type="region of interest" description="Disordered" evidence="1">
    <location>
        <begin position="274"/>
        <end position="319"/>
    </location>
</feature>
<gene>
    <name evidence="2" type="ORF">D9613_001139</name>
</gene>
<evidence type="ECO:0000313" key="3">
    <source>
        <dbReference type="Proteomes" id="UP000521872"/>
    </source>
</evidence>
<dbReference type="EMBL" id="JAACJL010000015">
    <property type="protein sequence ID" value="KAF4621176.1"/>
    <property type="molecule type" value="Genomic_DNA"/>
</dbReference>
<feature type="compositionally biased region" description="Acidic residues" evidence="1">
    <location>
        <begin position="276"/>
        <end position="292"/>
    </location>
</feature>
<name>A0A8H4VSH2_9AGAR</name>
<reference evidence="2 3" key="1">
    <citation type="submission" date="2019-12" db="EMBL/GenBank/DDBJ databases">
        <authorList>
            <person name="Floudas D."/>
            <person name="Bentzer J."/>
            <person name="Ahren D."/>
            <person name="Johansson T."/>
            <person name="Persson P."/>
            <person name="Tunlid A."/>
        </authorList>
    </citation>
    <scope>NUCLEOTIDE SEQUENCE [LARGE SCALE GENOMIC DNA]</scope>
    <source>
        <strain evidence="2 3">CBS 102.39</strain>
    </source>
</reference>
<sequence>MSIESAVLGVIDAKDMHLGLFVLNKRQPLQNYYNPFLKQSLSLADGVAGLAATAKNGAIPNGGLICALHRPETNDVEVQDYEFWMNSNRSATFKLGLAKLLRTDLEKGKNADANMKGRSVEVHKMKNEIDWFEQAQKDPGVRKWFEAKFKHAKKFYMVVGFTAVVGMDFKAGLGGEFKGDVRVQPPIPIDPTGMIPGPVEVGVGGNVKSHVAAAGKYAKKVVFGVQYQKLKFNLFSRKAIDNAKIGIDSERWTILNEARGADSDTVVEVQVSVCDQESDEDEEEEEEEEDEDVYKWDSETDDSDVDAEPILPNKPEEVY</sequence>
<proteinExistence type="predicted"/>
<accession>A0A8H4VSH2</accession>
<keyword evidence="3" id="KW-1185">Reference proteome</keyword>
<dbReference type="Proteomes" id="UP000521872">
    <property type="component" value="Unassembled WGS sequence"/>
</dbReference>